<dbReference type="PROSITE" id="PS51197">
    <property type="entry name" value="HTH_RRF2_2"/>
    <property type="match status" value="1"/>
</dbReference>
<organism evidence="2 3">
    <name type="scientific">Agrobacterium larrymoorei</name>
    <dbReference type="NCBI Taxonomy" id="160699"/>
    <lineage>
        <taxon>Bacteria</taxon>
        <taxon>Pseudomonadati</taxon>
        <taxon>Pseudomonadota</taxon>
        <taxon>Alphaproteobacteria</taxon>
        <taxon>Hyphomicrobiales</taxon>
        <taxon>Rhizobiaceae</taxon>
        <taxon>Rhizobium/Agrobacterium group</taxon>
        <taxon>Agrobacterium</taxon>
    </lineage>
</organism>
<evidence type="ECO:0000256" key="1">
    <source>
        <dbReference type="ARBA" id="ARBA00023125"/>
    </source>
</evidence>
<dbReference type="Gene3D" id="1.10.10.10">
    <property type="entry name" value="Winged helix-like DNA-binding domain superfamily/Winged helix DNA-binding domain"/>
    <property type="match status" value="1"/>
</dbReference>
<dbReference type="InterPro" id="IPR036388">
    <property type="entry name" value="WH-like_DNA-bd_sf"/>
</dbReference>
<dbReference type="InterPro" id="IPR036390">
    <property type="entry name" value="WH_DNA-bd_sf"/>
</dbReference>
<keyword evidence="2" id="KW-0614">Plasmid</keyword>
<proteinExistence type="predicted"/>
<geneLocation type="plasmid" evidence="2 3">
    <name>unnamed2</name>
</geneLocation>
<keyword evidence="1" id="KW-0238">DNA-binding</keyword>
<reference evidence="2 3" key="1">
    <citation type="submission" date="2021-03" db="EMBL/GenBank/DDBJ databases">
        <title>Rapid diversification of plasmids in a genus of pathogenic and nitrogen fixing bacteria.</title>
        <authorList>
            <person name="Weisberg A.J."/>
            <person name="Miller M."/>
            <person name="Ream W."/>
            <person name="Grunwald N.J."/>
            <person name="Chang J.H."/>
        </authorList>
    </citation>
    <scope>NUCLEOTIDE SEQUENCE [LARGE SCALE GENOMIC DNA]</scope>
    <source>
        <strain evidence="2 3">AF3.44</strain>
        <plasmid evidence="2 3">unnamed2</plasmid>
    </source>
</reference>
<accession>A0ABX8TFS9</accession>
<gene>
    <name evidence="2" type="ORF">J5285_25840</name>
</gene>
<sequence>MRLLASTDIGVNALIYMAAALPREVVQASEIQDCFGVVQSALKRPFRILGDAGIITTRMGRTGGYSWLKDPSTVTLREVIELLEVDFELAPILALDEDQNVRHPKATLRFVYERSRLAFLKELDRFTFAEIAGDPYTLTALGLEHLKGKKPTSQSISPIGSNE</sequence>
<keyword evidence="3" id="KW-1185">Reference proteome</keyword>
<protein>
    <submittedName>
        <fullName evidence="2">Rrf2 family transcriptional regulator</fullName>
    </submittedName>
</protein>
<dbReference type="Pfam" id="PF02082">
    <property type="entry name" value="Rrf2"/>
    <property type="match status" value="1"/>
</dbReference>
<evidence type="ECO:0000313" key="3">
    <source>
        <dbReference type="Proteomes" id="UP000826513"/>
    </source>
</evidence>
<dbReference type="RefSeq" id="WP_174051834.1">
    <property type="nucleotide sequence ID" value="NZ_CP072171.1"/>
</dbReference>
<dbReference type="PANTHER" id="PTHR33221">
    <property type="entry name" value="WINGED HELIX-TURN-HELIX TRANSCRIPTIONAL REGULATOR, RRF2 FAMILY"/>
    <property type="match status" value="1"/>
</dbReference>
<evidence type="ECO:0000313" key="2">
    <source>
        <dbReference type="EMBL" id="QYA10851.1"/>
    </source>
</evidence>
<dbReference type="PANTHER" id="PTHR33221:SF4">
    <property type="entry name" value="HTH-TYPE TRANSCRIPTIONAL REPRESSOR NSRR"/>
    <property type="match status" value="1"/>
</dbReference>
<dbReference type="Proteomes" id="UP000826513">
    <property type="component" value="Plasmid unnamed2"/>
</dbReference>
<dbReference type="EMBL" id="CP072171">
    <property type="protein sequence ID" value="QYA10851.1"/>
    <property type="molecule type" value="Genomic_DNA"/>
</dbReference>
<dbReference type="SUPFAM" id="SSF46785">
    <property type="entry name" value="Winged helix' DNA-binding domain"/>
    <property type="match status" value="1"/>
</dbReference>
<dbReference type="InterPro" id="IPR000944">
    <property type="entry name" value="Tscrpt_reg_Rrf2"/>
</dbReference>
<name>A0ABX8TFS9_9HYPH</name>